<dbReference type="GO" id="GO:0005737">
    <property type="term" value="C:cytoplasm"/>
    <property type="evidence" value="ECO:0007669"/>
    <property type="project" value="TreeGrafter"/>
</dbReference>
<feature type="region of interest" description="Disordered" evidence="1">
    <location>
        <begin position="114"/>
        <end position="133"/>
    </location>
</feature>
<evidence type="ECO:0000313" key="2">
    <source>
        <dbReference type="EMBL" id="TWW59336.1"/>
    </source>
</evidence>
<dbReference type="EMBL" id="RHFK02000019">
    <property type="protein sequence ID" value="TWW59336.1"/>
    <property type="molecule type" value="Genomic_DNA"/>
</dbReference>
<dbReference type="AlphaFoldDB" id="A0A5C6MW92"/>
<dbReference type="PANTHER" id="PTHR14058:SF11">
    <property type="entry name" value="AMYLOID BETA PRECURSOR PROTEIN BINDING FAMILY B MEMBER 2"/>
    <property type="match status" value="1"/>
</dbReference>
<dbReference type="PANTHER" id="PTHR14058">
    <property type="entry name" value="AMYLOID BETA A4 PRECURSOR PROTEIN-BINDING FAMILY B"/>
    <property type="match status" value="1"/>
</dbReference>
<gene>
    <name evidence="2" type="ORF">D4764_06G0008660</name>
</gene>
<keyword evidence="3" id="KW-1185">Reference proteome</keyword>
<accession>A0A5C6MW92</accession>
<dbReference type="GO" id="GO:0006355">
    <property type="term" value="P:regulation of DNA-templated transcription"/>
    <property type="evidence" value="ECO:0007669"/>
    <property type="project" value="TreeGrafter"/>
</dbReference>
<evidence type="ECO:0000256" key="1">
    <source>
        <dbReference type="SAM" id="MobiDB-lite"/>
    </source>
</evidence>
<evidence type="ECO:0000313" key="3">
    <source>
        <dbReference type="Proteomes" id="UP000324091"/>
    </source>
</evidence>
<comment type="caution">
    <text evidence="2">The sequence shown here is derived from an EMBL/GenBank/DDBJ whole genome shotgun (WGS) entry which is preliminary data.</text>
</comment>
<dbReference type="GO" id="GO:0005634">
    <property type="term" value="C:nucleus"/>
    <property type="evidence" value="ECO:0007669"/>
    <property type="project" value="TreeGrafter"/>
</dbReference>
<reference evidence="2 3" key="1">
    <citation type="submission" date="2019-04" db="EMBL/GenBank/DDBJ databases">
        <title>Chromosome genome assembly for Takifugu flavidus.</title>
        <authorList>
            <person name="Xiao S."/>
        </authorList>
    </citation>
    <scope>NUCLEOTIDE SEQUENCE [LARGE SCALE GENOMIC DNA]</scope>
    <source>
        <strain evidence="2">HTHZ2018</strain>
        <tissue evidence="2">Muscle</tissue>
    </source>
</reference>
<dbReference type="GO" id="GO:0001540">
    <property type="term" value="F:amyloid-beta binding"/>
    <property type="evidence" value="ECO:0007669"/>
    <property type="project" value="InterPro"/>
</dbReference>
<dbReference type="Proteomes" id="UP000324091">
    <property type="component" value="Chromosome 6"/>
</dbReference>
<sequence>MLVKEGRGQAESAYWQEPVLWGTKLDLPSCAGELMTRRMVTARVVTLGQVVVLTGPQMDDPSGLTARLGLISLRTVQKLLENWKAKPSCHDRLLLTSSITMVLRYQKCLVARPPSQKACSSSPPGESVSRRVSTSVKRGVLSLIDTLKHKRPVTELPQ</sequence>
<protein>
    <submittedName>
        <fullName evidence="2">Amyloid-beta A4 protein-binding family B member 2</fullName>
    </submittedName>
</protein>
<dbReference type="InterPro" id="IPR039576">
    <property type="entry name" value="APBB1/2/3"/>
</dbReference>
<proteinExistence type="predicted"/>
<name>A0A5C6MW92_9TELE</name>
<organism evidence="2 3">
    <name type="scientific">Takifugu flavidus</name>
    <name type="common">sansaifugu</name>
    <dbReference type="NCBI Taxonomy" id="433684"/>
    <lineage>
        <taxon>Eukaryota</taxon>
        <taxon>Metazoa</taxon>
        <taxon>Chordata</taxon>
        <taxon>Craniata</taxon>
        <taxon>Vertebrata</taxon>
        <taxon>Euteleostomi</taxon>
        <taxon>Actinopterygii</taxon>
        <taxon>Neopterygii</taxon>
        <taxon>Teleostei</taxon>
        <taxon>Neoteleostei</taxon>
        <taxon>Acanthomorphata</taxon>
        <taxon>Eupercaria</taxon>
        <taxon>Tetraodontiformes</taxon>
        <taxon>Tetradontoidea</taxon>
        <taxon>Tetraodontidae</taxon>
        <taxon>Takifugu</taxon>
    </lineage>
</organism>